<name>A0A176S0K0_9GAMM</name>
<dbReference type="Proteomes" id="UP000076962">
    <property type="component" value="Unassembled WGS sequence"/>
</dbReference>
<proteinExistence type="predicted"/>
<reference evidence="1 2" key="1">
    <citation type="submission" date="2016-05" db="EMBL/GenBank/DDBJ databases">
        <title>Single-cell genome of chain-forming Candidatus Thiomargarita nelsonii and comparison to other large sulfur-oxidizing bacteria.</title>
        <authorList>
            <person name="Winkel M."/>
            <person name="Salman V."/>
            <person name="Woyke T."/>
            <person name="Schulz-Vogt H."/>
            <person name="Richter M."/>
            <person name="Flood B."/>
            <person name="Bailey J."/>
            <person name="Amann R."/>
            <person name="Mussmann M."/>
        </authorList>
    </citation>
    <scope>NUCLEOTIDE SEQUENCE [LARGE SCALE GENOMIC DNA]</scope>
    <source>
        <strain evidence="1 2">THI036</strain>
    </source>
</reference>
<comment type="caution">
    <text evidence="1">The sequence shown here is derived from an EMBL/GenBank/DDBJ whole genome shotgun (WGS) entry which is preliminary data.</text>
</comment>
<organism evidence="1 2">
    <name type="scientific">Candidatus Thiomargarita nelsonii</name>
    <dbReference type="NCBI Taxonomy" id="1003181"/>
    <lineage>
        <taxon>Bacteria</taxon>
        <taxon>Pseudomonadati</taxon>
        <taxon>Pseudomonadota</taxon>
        <taxon>Gammaproteobacteria</taxon>
        <taxon>Thiotrichales</taxon>
        <taxon>Thiotrichaceae</taxon>
        <taxon>Thiomargarita</taxon>
    </lineage>
</organism>
<dbReference type="PATRIC" id="fig|1003181.4.peg.3611"/>
<evidence type="ECO:0000313" key="1">
    <source>
        <dbReference type="EMBL" id="OAD21591.1"/>
    </source>
</evidence>
<evidence type="ECO:0000313" key="2">
    <source>
        <dbReference type="Proteomes" id="UP000076962"/>
    </source>
</evidence>
<accession>A0A176S0K0</accession>
<keyword evidence="2" id="KW-1185">Reference proteome</keyword>
<sequence>DEYLNYSEDNMTPSDKAFVELGKAATSIQKYVGANASTSKQMKVFNICLETVNVARQPPVPQDAPESLIYAVAGELENGLKDQAKYDKAKTKQFEACLKFAEQFVNEVWLKVMKGKMLSHSSLRVFGSIYRMAFLQTYIQHFKDKNEKN</sequence>
<gene>
    <name evidence="1" type="ORF">THIOM_002635</name>
</gene>
<dbReference type="AlphaFoldDB" id="A0A176S0K0"/>
<feature type="non-terminal residue" evidence="1">
    <location>
        <position position="1"/>
    </location>
</feature>
<protein>
    <submittedName>
        <fullName evidence="1">Uncharacterized protein</fullName>
    </submittedName>
</protein>
<dbReference type="EMBL" id="LUTY01001525">
    <property type="protein sequence ID" value="OAD21591.1"/>
    <property type="molecule type" value="Genomic_DNA"/>
</dbReference>